<evidence type="ECO:0000256" key="8">
    <source>
        <dbReference type="SAM" id="MobiDB-lite"/>
    </source>
</evidence>
<proteinExistence type="inferred from homology"/>
<evidence type="ECO:0000256" key="6">
    <source>
        <dbReference type="ARBA" id="ARBA00022694"/>
    </source>
</evidence>
<dbReference type="GO" id="GO:0043527">
    <property type="term" value="C:tRNA methyltransferase complex"/>
    <property type="evidence" value="ECO:0007669"/>
    <property type="project" value="TreeGrafter"/>
</dbReference>
<organism evidence="9 10">
    <name type="scientific">Neoroseomonas soli</name>
    <dbReference type="NCBI Taxonomy" id="1081025"/>
    <lineage>
        <taxon>Bacteria</taxon>
        <taxon>Pseudomonadati</taxon>
        <taxon>Pseudomonadota</taxon>
        <taxon>Alphaproteobacteria</taxon>
        <taxon>Acetobacterales</taxon>
        <taxon>Acetobacteraceae</taxon>
        <taxon>Neoroseomonas</taxon>
    </lineage>
</organism>
<keyword evidence="10" id="KW-1185">Reference proteome</keyword>
<evidence type="ECO:0000256" key="5">
    <source>
        <dbReference type="ARBA" id="ARBA00022691"/>
    </source>
</evidence>
<evidence type="ECO:0000256" key="4">
    <source>
        <dbReference type="ARBA" id="ARBA00022679"/>
    </source>
</evidence>
<comment type="caution">
    <text evidence="9">The sequence shown here is derived from an EMBL/GenBank/DDBJ whole genome shotgun (WGS) entry which is preliminary data.</text>
</comment>
<evidence type="ECO:0000256" key="2">
    <source>
        <dbReference type="ARBA" id="ARBA00003015"/>
    </source>
</evidence>
<dbReference type="RefSeq" id="WP_211862150.1">
    <property type="nucleotide sequence ID" value="NZ_JAAEDM010000025.1"/>
</dbReference>
<feature type="binding site" evidence="7">
    <location>
        <begin position="216"/>
        <end position="219"/>
    </location>
    <ligand>
        <name>substrate</name>
    </ligand>
</feature>
<keyword evidence="3 7" id="KW-0489">Methyltransferase</keyword>
<evidence type="ECO:0000256" key="7">
    <source>
        <dbReference type="HAMAP-Rule" id="MF_01057"/>
    </source>
</evidence>
<dbReference type="InterPro" id="IPR003358">
    <property type="entry name" value="tRNA_(Gua-N-7)_MeTrfase_Trmb"/>
</dbReference>
<feature type="binding site" evidence="7">
    <location>
        <position position="123"/>
    </location>
    <ligand>
        <name>S-adenosyl-L-methionine</name>
        <dbReference type="ChEBI" id="CHEBI:59789"/>
    </ligand>
</feature>
<dbReference type="PANTHER" id="PTHR23417">
    <property type="entry name" value="3-DEOXY-D-MANNO-OCTULOSONIC-ACID TRANSFERASE/TRNA GUANINE-N 7 - -METHYLTRANSFERASE"/>
    <property type="match status" value="1"/>
</dbReference>
<keyword evidence="5 7" id="KW-0949">S-adenosyl-L-methionine</keyword>
<comment type="catalytic activity">
    <reaction evidence="1 7">
        <text>guanosine(46) in tRNA + S-adenosyl-L-methionine = N(7)-methylguanosine(46) in tRNA + S-adenosyl-L-homocysteine</text>
        <dbReference type="Rhea" id="RHEA:42708"/>
        <dbReference type="Rhea" id="RHEA-COMP:10188"/>
        <dbReference type="Rhea" id="RHEA-COMP:10189"/>
        <dbReference type="ChEBI" id="CHEBI:57856"/>
        <dbReference type="ChEBI" id="CHEBI:59789"/>
        <dbReference type="ChEBI" id="CHEBI:74269"/>
        <dbReference type="ChEBI" id="CHEBI:74480"/>
        <dbReference type="EC" id="2.1.1.33"/>
    </reaction>
</comment>
<dbReference type="PROSITE" id="PS51625">
    <property type="entry name" value="SAM_MT_TRMB"/>
    <property type="match status" value="1"/>
</dbReference>
<dbReference type="InterPro" id="IPR055361">
    <property type="entry name" value="tRNA_methyltr_TrmB_bact"/>
</dbReference>
<comment type="caution">
    <text evidence="7">Lacks conserved residue(s) required for the propagation of feature annotation.</text>
</comment>
<evidence type="ECO:0000256" key="1">
    <source>
        <dbReference type="ARBA" id="ARBA00000142"/>
    </source>
</evidence>
<comment type="similarity">
    <text evidence="7">Belongs to the class I-like SAM-binding methyltransferase superfamily. TrmB family.</text>
</comment>
<dbReference type="InterPro" id="IPR029063">
    <property type="entry name" value="SAM-dependent_MTases_sf"/>
</dbReference>
<evidence type="ECO:0000256" key="3">
    <source>
        <dbReference type="ARBA" id="ARBA00022603"/>
    </source>
</evidence>
<evidence type="ECO:0000313" key="10">
    <source>
        <dbReference type="Proteomes" id="UP001138751"/>
    </source>
</evidence>
<dbReference type="AlphaFoldDB" id="A0A9X9WX96"/>
<dbReference type="EMBL" id="JAAEDM010000025">
    <property type="protein sequence ID" value="MBR0671775.1"/>
    <property type="molecule type" value="Genomic_DNA"/>
</dbReference>
<dbReference type="HAMAP" id="MF_01057">
    <property type="entry name" value="tRNA_methyltr_TrmB"/>
    <property type="match status" value="1"/>
</dbReference>
<feature type="binding site" evidence="7">
    <location>
        <position position="149"/>
    </location>
    <ligand>
        <name>substrate</name>
    </ligand>
</feature>
<dbReference type="Gene3D" id="3.40.50.150">
    <property type="entry name" value="Vaccinia Virus protein VP39"/>
    <property type="match status" value="1"/>
</dbReference>
<accession>A0A9X9WX96</accession>
<dbReference type="EC" id="2.1.1.33" evidence="7"/>
<feature type="binding site" evidence="7">
    <location>
        <position position="64"/>
    </location>
    <ligand>
        <name>S-adenosyl-L-methionine</name>
        <dbReference type="ChEBI" id="CHEBI:59789"/>
    </ligand>
</feature>
<dbReference type="PANTHER" id="PTHR23417:SF14">
    <property type="entry name" value="PENTACOTRIPEPTIDE-REPEAT REGION OF PRORP DOMAIN-CONTAINING PROTEIN"/>
    <property type="match status" value="1"/>
</dbReference>
<gene>
    <name evidence="7 9" type="primary">trmB</name>
    <name evidence="9" type="ORF">GXW76_11395</name>
</gene>
<dbReference type="SUPFAM" id="SSF53335">
    <property type="entry name" value="S-adenosyl-L-methionine-dependent methyltransferases"/>
    <property type="match status" value="1"/>
</dbReference>
<dbReference type="Pfam" id="PF02390">
    <property type="entry name" value="Methyltransf_4"/>
    <property type="match status" value="1"/>
</dbReference>
<name>A0A9X9WX96_9PROT</name>
<keyword evidence="6 7" id="KW-0819">tRNA processing</keyword>
<feature type="region of interest" description="Disordered" evidence="8">
    <location>
        <begin position="1"/>
        <end position="23"/>
    </location>
</feature>
<evidence type="ECO:0000313" key="9">
    <source>
        <dbReference type="EMBL" id="MBR0671775.1"/>
    </source>
</evidence>
<feature type="binding site" evidence="7">
    <location>
        <position position="145"/>
    </location>
    <ligand>
        <name>S-adenosyl-L-methionine</name>
        <dbReference type="ChEBI" id="CHEBI:59789"/>
    </ligand>
</feature>
<sequence length="241" mass="27418">MPHRAPSLTPEGIPDRLYGRRRGHPLRPRQERLIELSLPRFRLTAAEAAHPRAIFPDAADLWLEVGFGGGEHALALREAHPEVALIASEVFENGLCSLLTRLVPEEEEATAPVPDRLRLWPEDARHLVALLPDAVLGRLYLMFPDPWPKARHAKRRFVHPAMLPLVARVLRAGAEWRIASDDPTYQAWVEESFADQPFFARESLVTGERPAGWFATRYEAKAIREGRIPHYWTFRRTDAPA</sequence>
<comment type="pathway">
    <text evidence="7">tRNA modification; N(7)-methylguanine-tRNA biosynthesis.</text>
</comment>
<comment type="function">
    <text evidence="2 7">Catalyzes the formation of N(7)-methylguanine at position 46 (m7G46) in tRNA.</text>
</comment>
<reference evidence="9" key="1">
    <citation type="submission" date="2020-01" db="EMBL/GenBank/DDBJ databases">
        <authorList>
            <person name="Rat A."/>
        </authorList>
    </citation>
    <scope>NUCLEOTIDE SEQUENCE</scope>
    <source>
        <strain evidence="9">LMG 31231</strain>
    </source>
</reference>
<protein>
    <recommendedName>
        <fullName evidence="7">tRNA (guanine-N(7)-)-methyltransferase</fullName>
        <ecNumber evidence="7">2.1.1.33</ecNumber>
    </recommendedName>
    <alternativeName>
        <fullName evidence="7">tRNA (guanine(46)-N(7))-methyltransferase</fullName>
    </alternativeName>
    <alternativeName>
        <fullName evidence="7">tRNA(m7G46)-methyltransferase</fullName>
    </alternativeName>
</protein>
<dbReference type="Proteomes" id="UP001138751">
    <property type="component" value="Unassembled WGS sequence"/>
</dbReference>
<reference evidence="9" key="2">
    <citation type="journal article" date="2021" name="Syst. Appl. Microbiol.">
        <title>Roseomonas hellenica sp. nov., isolated from roots of wild-growing Alkanna tinctoria.</title>
        <authorList>
            <person name="Rat A."/>
            <person name="Naranjo H.D."/>
            <person name="Lebbe L."/>
            <person name="Cnockaert M."/>
            <person name="Krigas N."/>
            <person name="Grigoriadou K."/>
            <person name="Maloupa E."/>
            <person name="Willems A."/>
        </authorList>
    </citation>
    <scope>NUCLEOTIDE SEQUENCE</scope>
    <source>
        <strain evidence="9">LMG 31231</strain>
    </source>
</reference>
<keyword evidence="4 7" id="KW-0808">Transferase</keyword>
<feature type="binding site" evidence="7">
    <location>
        <position position="89"/>
    </location>
    <ligand>
        <name>S-adenosyl-L-methionine</name>
        <dbReference type="ChEBI" id="CHEBI:59789"/>
    </ligand>
</feature>
<feature type="binding site" evidence="7">
    <location>
        <position position="181"/>
    </location>
    <ligand>
        <name>substrate</name>
    </ligand>
</feature>
<dbReference type="GO" id="GO:0008176">
    <property type="term" value="F:tRNA (guanine(46)-N7)-methyltransferase activity"/>
    <property type="evidence" value="ECO:0007669"/>
    <property type="project" value="UniProtKB-UniRule"/>
</dbReference>